<dbReference type="AlphaFoldDB" id="A0A195C5Y6"/>
<dbReference type="EMBL" id="KQ978287">
    <property type="protein sequence ID" value="KYM95591.1"/>
    <property type="molecule type" value="Genomic_DNA"/>
</dbReference>
<name>A0A195C5Y6_9HYME</name>
<sequence>RDAFDRGSRAQRFSHRHSRLTALEKTLLARIGGTRGSKG</sequence>
<feature type="non-terminal residue" evidence="1">
    <location>
        <position position="1"/>
    </location>
</feature>
<evidence type="ECO:0000313" key="2">
    <source>
        <dbReference type="Proteomes" id="UP000078542"/>
    </source>
</evidence>
<gene>
    <name evidence="1" type="ORF">ALC62_13706</name>
</gene>
<evidence type="ECO:0000313" key="1">
    <source>
        <dbReference type="EMBL" id="KYM95591.1"/>
    </source>
</evidence>
<organism evidence="1 2">
    <name type="scientific">Cyphomyrmex costatus</name>
    <dbReference type="NCBI Taxonomy" id="456900"/>
    <lineage>
        <taxon>Eukaryota</taxon>
        <taxon>Metazoa</taxon>
        <taxon>Ecdysozoa</taxon>
        <taxon>Arthropoda</taxon>
        <taxon>Hexapoda</taxon>
        <taxon>Insecta</taxon>
        <taxon>Pterygota</taxon>
        <taxon>Neoptera</taxon>
        <taxon>Endopterygota</taxon>
        <taxon>Hymenoptera</taxon>
        <taxon>Apocrita</taxon>
        <taxon>Aculeata</taxon>
        <taxon>Formicoidea</taxon>
        <taxon>Formicidae</taxon>
        <taxon>Myrmicinae</taxon>
        <taxon>Cyphomyrmex</taxon>
    </lineage>
</organism>
<keyword evidence="2" id="KW-1185">Reference proteome</keyword>
<proteinExistence type="predicted"/>
<reference evidence="1 2" key="1">
    <citation type="submission" date="2016-03" db="EMBL/GenBank/DDBJ databases">
        <title>Cyphomyrmex costatus WGS genome.</title>
        <authorList>
            <person name="Nygaard S."/>
            <person name="Hu H."/>
            <person name="Boomsma J."/>
            <person name="Zhang G."/>
        </authorList>
    </citation>
    <scope>NUCLEOTIDE SEQUENCE [LARGE SCALE GENOMIC DNA]</scope>
    <source>
        <strain evidence="1">MS0001</strain>
        <tissue evidence="1">Whole body</tissue>
    </source>
</reference>
<protein>
    <submittedName>
        <fullName evidence="1">Uncharacterized protein</fullName>
    </submittedName>
</protein>
<dbReference type="Proteomes" id="UP000078542">
    <property type="component" value="Unassembled WGS sequence"/>
</dbReference>
<accession>A0A195C5Y6</accession>